<organism evidence="4 5">
    <name type="scientific">Coemansia pectinata</name>
    <dbReference type="NCBI Taxonomy" id="1052879"/>
    <lineage>
        <taxon>Eukaryota</taxon>
        <taxon>Fungi</taxon>
        <taxon>Fungi incertae sedis</taxon>
        <taxon>Zoopagomycota</taxon>
        <taxon>Kickxellomycotina</taxon>
        <taxon>Kickxellomycetes</taxon>
        <taxon>Kickxellales</taxon>
        <taxon>Kickxellaceae</taxon>
        <taxon>Coemansia</taxon>
    </lineage>
</organism>
<dbReference type="Pfam" id="PF00505">
    <property type="entry name" value="HMG_box"/>
    <property type="match status" value="1"/>
</dbReference>
<evidence type="ECO:0000313" key="5">
    <source>
        <dbReference type="Proteomes" id="UP001140011"/>
    </source>
</evidence>
<dbReference type="SMART" id="SM00398">
    <property type="entry name" value="HMG"/>
    <property type="match status" value="1"/>
</dbReference>
<keyword evidence="1" id="KW-0238">DNA-binding</keyword>
<evidence type="ECO:0000256" key="1">
    <source>
        <dbReference type="PROSITE-ProRule" id="PRU00267"/>
    </source>
</evidence>
<accession>A0A9W8GWX2</accession>
<protein>
    <recommendedName>
        <fullName evidence="3">HMG box domain-containing protein</fullName>
    </recommendedName>
</protein>
<dbReference type="GO" id="GO:0005634">
    <property type="term" value="C:nucleus"/>
    <property type="evidence" value="ECO:0007669"/>
    <property type="project" value="UniProtKB-UniRule"/>
</dbReference>
<dbReference type="Gene3D" id="1.10.30.10">
    <property type="entry name" value="High mobility group box domain"/>
    <property type="match status" value="1"/>
</dbReference>
<reference evidence="4" key="1">
    <citation type="submission" date="2022-07" db="EMBL/GenBank/DDBJ databases">
        <title>Phylogenomic reconstructions and comparative analyses of Kickxellomycotina fungi.</title>
        <authorList>
            <person name="Reynolds N.K."/>
            <person name="Stajich J.E."/>
            <person name="Barry K."/>
            <person name="Grigoriev I.V."/>
            <person name="Crous P."/>
            <person name="Smith M.E."/>
        </authorList>
    </citation>
    <scope>NUCLEOTIDE SEQUENCE</scope>
    <source>
        <strain evidence="4">BCRC 34297</strain>
    </source>
</reference>
<name>A0A9W8GWX2_9FUNG</name>
<keyword evidence="5" id="KW-1185">Reference proteome</keyword>
<evidence type="ECO:0000256" key="2">
    <source>
        <dbReference type="SAM" id="MobiDB-lite"/>
    </source>
</evidence>
<dbReference type="Proteomes" id="UP001140011">
    <property type="component" value="Unassembled WGS sequence"/>
</dbReference>
<feature type="domain" description="HMG box" evidence="3">
    <location>
        <begin position="151"/>
        <end position="212"/>
    </location>
</feature>
<dbReference type="GO" id="GO:0003677">
    <property type="term" value="F:DNA binding"/>
    <property type="evidence" value="ECO:0007669"/>
    <property type="project" value="UniProtKB-UniRule"/>
</dbReference>
<dbReference type="SUPFAM" id="SSF47095">
    <property type="entry name" value="HMG-box"/>
    <property type="match status" value="1"/>
</dbReference>
<proteinExistence type="predicted"/>
<feature type="DNA-binding region" description="HMG box" evidence="1">
    <location>
        <begin position="151"/>
        <end position="212"/>
    </location>
</feature>
<sequence>MDSFSHMYGNGQFSNSSMNPMGYPAQMMATNEQMPPMPPPYARSPYSSASAKAGPMPGTQIVSSRIANDSDCGIFCHDGQSGSTTEFHVRQTISNDGAVFVEHIPGYHVVYVAVGESLDQAIHDSRLTAPAHRPVSKAASRASTAVQRDRPLKPCNAFIMYRNHKITQMRKENPEINQTDISREAAKRWRIESDEVKEVFKARYREEKQVYDLKKCKRGRADSAAHDSESEAADNLSTPSSKRSRNDSLGLGSSAQRLTAKPRSRTMPNDMYVGSNARNSIVTDLRKQLAARSGATFFDAAQSPYDTHGMSHHSYPDFTSAAEVAQMPSLMHHQPMNIAPLVSYSPATMPADYTHDYALPPVADYALPPVSDYANDMNPISQPEYSHMTHSFVNAGLAAGIHMGAAEEQQQSADDVTAAAAAAAADFYAAAADSIAAAAVAAAASSVDQAGSELSLEQQHQEYQLPASYSHSHSASHSQSPALEFATLPPVSQ</sequence>
<evidence type="ECO:0000313" key="4">
    <source>
        <dbReference type="EMBL" id="KAJ2755209.1"/>
    </source>
</evidence>
<dbReference type="InterPro" id="IPR036910">
    <property type="entry name" value="HMG_box_dom_sf"/>
</dbReference>
<dbReference type="InterPro" id="IPR009071">
    <property type="entry name" value="HMG_box_dom"/>
</dbReference>
<evidence type="ECO:0000259" key="3">
    <source>
        <dbReference type="PROSITE" id="PS50118"/>
    </source>
</evidence>
<comment type="caution">
    <text evidence="4">The sequence shown here is derived from an EMBL/GenBank/DDBJ whole genome shotgun (WGS) entry which is preliminary data.</text>
</comment>
<dbReference type="AlphaFoldDB" id="A0A9W8GWX2"/>
<feature type="compositionally biased region" description="Low complexity" evidence="2">
    <location>
        <begin position="467"/>
        <end position="482"/>
    </location>
</feature>
<feature type="compositionally biased region" description="Basic and acidic residues" evidence="2">
    <location>
        <begin position="217"/>
        <end position="229"/>
    </location>
</feature>
<dbReference type="CDD" id="cd01389">
    <property type="entry name" value="HMG-box_ROX1-like"/>
    <property type="match status" value="1"/>
</dbReference>
<dbReference type="OrthoDB" id="6247875at2759"/>
<dbReference type="PROSITE" id="PS50118">
    <property type="entry name" value="HMG_BOX_2"/>
    <property type="match status" value="1"/>
</dbReference>
<feature type="region of interest" description="Disordered" evidence="2">
    <location>
        <begin position="217"/>
        <end position="273"/>
    </location>
</feature>
<keyword evidence="1" id="KW-0539">Nucleus</keyword>
<feature type="region of interest" description="Disordered" evidence="2">
    <location>
        <begin position="451"/>
        <end position="493"/>
    </location>
</feature>
<dbReference type="EMBL" id="JANBUH010000073">
    <property type="protein sequence ID" value="KAJ2755209.1"/>
    <property type="molecule type" value="Genomic_DNA"/>
</dbReference>
<gene>
    <name evidence="4" type="ORF">GGI19_001833</name>
</gene>